<gene>
    <name evidence="5" type="primary">LOC111279836</name>
</gene>
<dbReference type="AlphaFoldDB" id="A0A6P5X2L2"/>
<dbReference type="PANTHER" id="PTHR47212:SF4">
    <property type="entry name" value="ADHESIN-LIKE PROTEIN, PUTATIVE (DUF3741)-RELATED"/>
    <property type="match status" value="1"/>
</dbReference>
<sequence>MAKRSNKRPVRHEKDQLGCMWGLISMFDFRHGRSTQRLLSDRRRGNRNAVGVGNAGNKCDMLTSSGDNRPGTLDSEEKTTVPDAWKPSVKKLLEEEMSGEKVAKKKANDTEVEAKQFGSGQGDNGRKNRKRQKKNRKKSSGNSLDMDAAENLVSEGSCLNKSEQQTTSNLDIDNLMEEFCRQIHQKRINCVNHDQPAEGHVQLKQKSSAFEERLSEAIKFLVSQKLLNGNQLTKDGELQASKEVMDALQILSLDEELFLKLLRDPNSLLVKYVQDLPDARLKDEESKPLAGSNFSEQEPVGLRQSNEPVNRKQRNFFRRRSKSQERDLPDGNKISQASNKIVILKPGPTCLQTPETGSSLGSSPESQYIIRQRELNEKVSSHFFLAEIKRKLKHAMGREQHKIPTDGISKRFPGERQNSRDSGVKEYIGMSSPTKDHFFIERMAIPSIGIKKGEKTSKLKGSELGTGYETTDFSRQRVSNIYIEAKKHLSEMLTNGDENVDLSSRQVPKTLGRVLSLPEYNSSPVCSPGRNSEPSFITAQTRFAGSEKFQKVSENNQLNLVSNLSQVAEKTESQLCISDNKTSNEIQGDNAISKNLDRCVNNDKDDQKFFSTKDEMSSKGAVSVVKETEMMVQEESKLPDASSETSDSSITKEDKNVDKCEVPDEKQYPQCLKQDSSDEDQQPFSPLVSPSNSSVTKKVECLEGVTDIQERPSPVSVLEPIFAEDVISPANIRSNFGETSIQPLRIQFEGHGSLATNQSNRIKTCMDDKELIFEHIKAVLQASSFSWDEIYIRSLSSDLLLDPLLLDEVEYLPNQLCHDQKLLFNCINEVLMEVCGYYFGSPGVSFVKPNIRPIPNMKNTLQEVWQGVYWHLLQMPLPRTLDQIVRKDLAKTGTWMDLRVDIGCVGFEMGEAILKDLVEDTITSYINESLKCEYNVLPA</sequence>
<evidence type="ECO:0000313" key="4">
    <source>
        <dbReference type="Proteomes" id="UP000515121"/>
    </source>
</evidence>
<feature type="compositionally biased region" description="Low complexity" evidence="1">
    <location>
        <begin position="47"/>
        <end position="57"/>
    </location>
</feature>
<organism evidence="4 5">
    <name type="scientific">Durio zibethinus</name>
    <name type="common">Durian</name>
    <dbReference type="NCBI Taxonomy" id="66656"/>
    <lineage>
        <taxon>Eukaryota</taxon>
        <taxon>Viridiplantae</taxon>
        <taxon>Streptophyta</taxon>
        <taxon>Embryophyta</taxon>
        <taxon>Tracheophyta</taxon>
        <taxon>Spermatophyta</taxon>
        <taxon>Magnoliopsida</taxon>
        <taxon>eudicotyledons</taxon>
        <taxon>Gunneridae</taxon>
        <taxon>Pentapetalae</taxon>
        <taxon>rosids</taxon>
        <taxon>malvids</taxon>
        <taxon>Malvales</taxon>
        <taxon>Malvaceae</taxon>
        <taxon>Helicteroideae</taxon>
        <taxon>Durio</taxon>
    </lineage>
</organism>
<dbReference type="InterPro" id="IPR025486">
    <property type="entry name" value="DUF4378"/>
</dbReference>
<dbReference type="OrthoDB" id="770239at2759"/>
<dbReference type="GeneID" id="111279836"/>
<evidence type="ECO:0000256" key="1">
    <source>
        <dbReference type="SAM" id="MobiDB-lite"/>
    </source>
</evidence>
<feature type="region of interest" description="Disordered" evidence="1">
    <location>
        <begin position="631"/>
        <end position="665"/>
    </location>
</feature>
<dbReference type="Pfam" id="PF12552">
    <property type="entry name" value="DUF3741"/>
    <property type="match status" value="1"/>
</dbReference>
<keyword evidence="4" id="KW-1185">Reference proteome</keyword>
<feature type="compositionally biased region" description="Basic and acidic residues" evidence="1">
    <location>
        <begin position="650"/>
        <end position="665"/>
    </location>
</feature>
<feature type="region of interest" description="Disordered" evidence="1">
    <location>
        <begin position="395"/>
        <end position="427"/>
    </location>
</feature>
<feature type="compositionally biased region" description="Basic residues" evidence="1">
    <location>
        <begin position="311"/>
        <end position="321"/>
    </location>
</feature>
<feature type="compositionally biased region" description="Polar residues" evidence="1">
    <location>
        <begin position="682"/>
        <end position="692"/>
    </location>
</feature>
<feature type="domain" description="DUF3741" evidence="2">
    <location>
        <begin position="223"/>
        <end position="267"/>
    </location>
</feature>
<accession>A0A6P5X2L2</accession>
<feature type="region of interest" description="Disordered" evidence="1">
    <location>
        <begin position="283"/>
        <end position="338"/>
    </location>
</feature>
<protein>
    <submittedName>
        <fullName evidence="5">Uncharacterized protein LOC111279836 isoform X1</fullName>
    </submittedName>
</protein>
<name>A0A6P5X2L2_DURZI</name>
<evidence type="ECO:0000313" key="5">
    <source>
        <dbReference type="RefSeq" id="XP_022722625.1"/>
    </source>
</evidence>
<feature type="domain" description="DUF4378" evidence="3">
    <location>
        <begin position="773"/>
        <end position="920"/>
    </location>
</feature>
<proteinExistence type="predicted"/>
<evidence type="ECO:0000259" key="2">
    <source>
        <dbReference type="Pfam" id="PF12552"/>
    </source>
</evidence>
<reference evidence="5" key="1">
    <citation type="submission" date="2025-08" db="UniProtKB">
        <authorList>
            <consortium name="RefSeq"/>
        </authorList>
    </citation>
    <scope>IDENTIFICATION</scope>
    <source>
        <tissue evidence="5">Fruit stalk</tissue>
    </source>
</reference>
<dbReference type="PANTHER" id="PTHR47212">
    <property type="entry name" value="ADHESIN-LIKE PROTEIN, PUTATIVE (DUF3741)-RELATED"/>
    <property type="match status" value="1"/>
</dbReference>
<dbReference type="KEGG" id="dzi:111279836"/>
<feature type="compositionally biased region" description="Basic and acidic residues" evidence="1">
    <location>
        <begin position="396"/>
        <end position="424"/>
    </location>
</feature>
<dbReference type="InterPro" id="IPR022212">
    <property type="entry name" value="DUF3741"/>
</dbReference>
<feature type="compositionally biased region" description="Basic residues" evidence="1">
    <location>
        <begin position="127"/>
        <end position="139"/>
    </location>
</feature>
<feature type="compositionally biased region" description="Basic and acidic residues" evidence="1">
    <location>
        <begin position="91"/>
        <end position="114"/>
    </location>
</feature>
<dbReference type="Proteomes" id="UP000515121">
    <property type="component" value="Unplaced"/>
</dbReference>
<dbReference type="RefSeq" id="XP_022722625.1">
    <property type="nucleotide sequence ID" value="XM_022866890.1"/>
</dbReference>
<feature type="region of interest" description="Disordered" evidence="1">
    <location>
        <begin position="673"/>
        <end position="692"/>
    </location>
</feature>
<dbReference type="Pfam" id="PF14309">
    <property type="entry name" value="DUF4378"/>
    <property type="match status" value="1"/>
</dbReference>
<evidence type="ECO:0000259" key="3">
    <source>
        <dbReference type="Pfam" id="PF14309"/>
    </source>
</evidence>
<feature type="region of interest" description="Disordered" evidence="1">
    <location>
        <begin position="37"/>
        <end position="148"/>
    </location>
</feature>